<dbReference type="EMBL" id="GANP01014864">
    <property type="protein sequence ID" value="JAB69604.1"/>
    <property type="molecule type" value="mRNA"/>
</dbReference>
<organism evidence="2">
    <name type="scientific">Ixodes ricinus</name>
    <name type="common">Common tick</name>
    <name type="synonym">Acarus ricinus</name>
    <dbReference type="NCBI Taxonomy" id="34613"/>
    <lineage>
        <taxon>Eukaryota</taxon>
        <taxon>Metazoa</taxon>
        <taxon>Ecdysozoa</taxon>
        <taxon>Arthropoda</taxon>
        <taxon>Chelicerata</taxon>
        <taxon>Arachnida</taxon>
        <taxon>Acari</taxon>
        <taxon>Parasitiformes</taxon>
        <taxon>Ixodida</taxon>
        <taxon>Ixodoidea</taxon>
        <taxon>Ixodidae</taxon>
        <taxon>Ixodinae</taxon>
        <taxon>Ixodes</taxon>
    </lineage>
</organism>
<sequence length="109" mass="12136">MEVKIFTLLQIALFIVLGIHLIVAGPENKEDEESDVYELFSVEYCGTNCTQQDTGSWTKCSGNCTCYHEDGKKVGLCLSTEYTDFTQFSTPTSEEIANASPRPKETNSH</sequence>
<name>V5GZ04_IXORI</name>
<dbReference type="AlphaFoldDB" id="V5GZ04"/>
<protein>
    <submittedName>
        <fullName evidence="2">Putative secreted protein</fullName>
    </submittedName>
</protein>
<feature type="signal peptide" evidence="1">
    <location>
        <begin position="1"/>
        <end position="24"/>
    </location>
</feature>
<proteinExistence type="evidence at transcript level"/>
<evidence type="ECO:0000256" key="1">
    <source>
        <dbReference type="SAM" id="SignalP"/>
    </source>
</evidence>
<reference evidence="2" key="1">
    <citation type="journal article" date="2015" name="Sci. Rep.">
        <title>Tissue- and time-dependent transcription in Ixodes ricinus salivary glands and midguts when blood feeding on the vertebrate host.</title>
        <authorList>
            <person name="Kotsyfakis M."/>
            <person name="Schwarz A."/>
            <person name="Erhart J."/>
            <person name="Ribeiro J.M."/>
        </authorList>
    </citation>
    <scope>NUCLEOTIDE SEQUENCE</scope>
    <source>
        <tissue evidence="2">Salivary gland and midgut</tissue>
    </source>
</reference>
<accession>V5GZ04</accession>
<keyword evidence="1" id="KW-0732">Signal</keyword>
<feature type="chain" id="PRO_5004734720" evidence="1">
    <location>
        <begin position="25"/>
        <end position="109"/>
    </location>
</feature>
<evidence type="ECO:0000313" key="2">
    <source>
        <dbReference type="EMBL" id="JAB69604.1"/>
    </source>
</evidence>